<evidence type="ECO:0000259" key="2">
    <source>
        <dbReference type="Pfam" id="PF00460"/>
    </source>
</evidence>
<gene>
    <name evidence="5" type="ORF">CUESP1_1242</name>
</gene>
<keyword evidence="5" id="KW-0282">Flagellum</keyword>
<dbReference type="EMBL" id="LT669839">
    <property type="protein sequence ID" value="SHD76615.1"/>
    <property type="molecule type" value="Genomic_DNA"/>
</dbReference>
<accession>A0A1M4PME2</accession>
<evidence type="ECO:0000256" key="1">
    <source>
        <dbReference type="ARBA" id="ARBA00009677"/>
    </source>
</evidence>
<dbReference type="GO" id="GO:0009288">
    <property type="term" value="C:bacterial-type flagellum"/>
    <property type="evidence" value="ECO:0007669"/>
    <property type="project" value="TreeGrafter"/>
</dbReference>
<name>A0A1M4PME2_9FIRM</name>
<dbReference type="InterPro" id="IPR010930">
    <property type="entry name" value="Flg_bb/hook_C_dom"/>
</dbReference>
<sequence length="349" mass="38596">MNRGLYINATSLATNQKKLEVLTNNLANVNTTGFKKDMSLTETFPEKLLSKINGQKPRTRLRGENQIDYETDGQVHRASTNNGFFVIETPMGNSYVKDIRFIVDDEGYFRTFYQDGREDYKTDYENFITDGQGNRLQGEAGDIEGLLQGIIYHPPSSRIIGTMNAGLKFQKIVTDFTQGNISETGGTYDLALNGPGFFKIADQEGNIYYTRDGSFVVNEEGALSTLRGETVQGVGGAIYIEGNEVTIGTNGAVIVDGNTVGTLDVVDLENREFLRKIGDNLYQMAGGVEAGEISFEGEVLQGYLENSNVNAIEEMVEMITLLREYEAGQKAIRVQDEMLEKASNEIGRV</sequence>
<dbReference type="RefSeq" id="WP_109840780.1">
    <property type="nucleotide sequence ID" value="NZ_LT669839.1"/>
</dbReference>
<feature type="domain" description="Flagellar basal-body/hook protein C-terminal" evidence="3">
    <location>
        <begin position="301"/>
        <end position="344"/>
    </location>
</feature>
<dbReference type="Pfam" id="PF00460">
    <property type="entry name" value="Flg_bb_rod"/>
    <property type="match status" value="1"/>
</dbReference>
<dbReference type="AlphaFoldDB" id="A0A1M4PME2"/>
<dbReference type="GO" id="GO:0071978">
    <property type="term" value="P:bacterial-type flagellum-dependent swarming motility"/>
    <property type="evidence" value="ECO:0007669"/>
    <property type="project" value="TreeGrafter"/>
</dbReference>
<keyword evidence="5" id="KW-0969">Cilium</keyword>
<dbReference type="Pfam" id="PF22692">
    <property type="entry name" value="LlgE_F_G_D1"/>
    <property type="match status" value="1"/>
</dbReference>
<dbReference type="InterPro" id="IPR001444">
    <property type="entry name" value="Flag_bb_rod_N"/>
</dbReference>
<dbReference type="InterPro" id="IPR053967">
    <property type="entry name" value="LlgE_F_G-like_D1"/>
</dbReference>
<comment type="similarity">
    <text evidence="1">Belongs to the flagella basal body rod proteins family.</text>
</comment>
<dbReference type="Proteomes" id="UP000245423">
    <property type="component" value="Chromosome 1"/>
</dbReference>
<evidence type="ECO:0000313" key="5">
    <source>
        <dbReference type="EMBL" id="SHD76615.1"/>
    </source>
</evidence>
<dbReference type="OrthoDB" id="9800375at2"/>
<evidence type="ECO:0000313" key="6">
    <source>
        <dbReference type="Proteomes" id="UP000245423"/>
    </source>
</evidence>
<dbReference type="PANTHER" id="PTHR30435:SF19">
    <property type="entry name" value="FLAGELLAR BASAL-BODY ROD PROTEIN FLGG"/>
    <property type="match status" value="1"/>
</dbReference>
<feature type="domain" description="Flagellar basal body rod protein N-terminal" evidence="2">
    <location>
        <begin position="5"/>
        <end position="35"/>
    </location>
</feature>
<feature type="domain" description="Flagellar hook protein FlgE/F/G-like D1" evidence="4">
    <location>
        <begin position="191"/>
        <end position="254"/>
    </location>
</feature>
<protein>
    <submittedName>
        <fullName evidence="5">Flagellar basal-body rod protein FlgG</fullName>
    </submittedName>
</protein>
<proteinExistence type="inferred from homology"/>
<keyword evidence="6" id="KW-1185">Reference proteome</keyword>
<dbReference type="Pfam" id="PF06429">
    <property type="entry name" value="Flg_bbr_C"/>
    <property type="match status" value="1"/>
</dbReference>
<dbReference type="SUPFAM" id="SSF117143">
    <property type="entry name" value="Flagellar hook protein flgE"/>
    <property type="match status" value="1"/>
</dbReference>
<evidence type="ECO:0000259" key="3">
    <source>
        <dbReference type="Pfam" id="PF06429"/>
    </source>
</evidence>
<evidence type="ECO:0000259" key="4">
    <source>
        <dbReference type="Pfam" id="PF22692"/>
    </source>
</evidence>
<reference evidence="5 6" key="1">
    <citation type="submission" date="2016-11" db="EMBL/GenBank/DDBJ databases">
        <authorList>
            <person name="Manzoor S."/>
        </authorList>
    </citation>
    <scope>NUCLEOTIDE SEQUENCE [LARGE SCALE GENOMIC DNA]</scope>
    <source>
        <strain evidence="5">Clostridium ultunense strain Esp</strain>
    </source>
</reference>
<keyword evidence="5" id="KW-0966">Cell projection</keyword>
<dbReference type="PANTHER" id="PTHR30435">
    <property type="entry name" value="FLAGELLAR PROTEIN"/>
    <property type="match status" value="1"/>
</dbReference>
<organism evidence="5 6">
    <name type="scientific">[Clostridium] ultunense Esp</name>
    <dbReference type="NCBI Taxonomy" id="1288971"/>
    <lineage>
        <taxon>Bacteria</taxon>
        <taxon>Bacillati</taxon>
        <taxon>Bacillota</taxon>
        <taxon>Tissierellia</taxon>
        <taxon>Tissierellales</taxon>
        <taxon>Tepidimicrobiaceae</taxon>
        <taxon>Schnuerera</taxon>
    </lineage>
</organism>
<dbReference type="InterPro" id="IPR037925">
    <property type="entry name" value="FlgE/F/G-like"/>
</dbReference>